<dbReference type="InterPro" id="IPR003598">
    <property type="entry name" value="Ig_sub2"/>
</dbReference>
<gene>
    <name evidence="2" type="ORF">HPB52_020876</name>
</gene>
<accession>A0A9D4QFE6</accession>
<evidence type="ECO:0000313" key="3">
    <source>
        <dbReference type="Proteomes" id="UP000821837"/>
    </source>
</evidence>
<evidence type="ECO:0000259" key="1">
    <source>
        <dbReference type="PROSITE" id="PS50835"/>
    </source>
</evidence>
<reference evidence="2" key="1">
    <citation type="journal article" date="2020" name="Cell">
        <title>Large-Scale Comparative Analyses of Tick Genomes Elucidate Their Genetic Diversity and Vector Capacities.</title>
        <authorList>
            <consortium name="Tick Genome and Microbiome Consortium (TIGMIC)"/>
            <person name="Jia N."/>
            <person name="Wang J."/>
            <person name="Shi W."/>
            <person name="Du L."/>
            <person name="Sun Y."/>
            <person name="Zhan W."/>
            <person name="Jiang J.F."/>
            <person name="Wang Q."/>
            <person name="Zhang B."/>
            <person name="Ji P."/>
            <person name="Bell-Sakyi L."/>
            <person name="Cui X.M."/>
            <person name="Yuan T.T."/>
            <person name="Jiang B.G."/>
            <person name="Yang W.F."/>
            <person name="Lam T.T."/>
            <person name="Chang Q.C."/>
            <person name="Ding S.J."/>
            <person name="Wang X.J."/>
            <person name="Zhu J.G."/>
            <person name="Ruan X.D."/>
            <person name="Zhao L."/>
            <person name="Wei J.T."/>
            <person name="Ye R.Z."/>
            <person name="Que T.C."/>
            <person name="Du C.H."/>
            <person name="Zhou Y.H."/>
            <person name="Cheng J.X."/>
            <person name="Dai P.F."/>
            <person name="Guo W.B."/>
            <person name="Han X.H."/>
            <person name="Huang E.J."/>
            <person name="Li L.F."/>
            <person name="Wei W."/>
            <person name="Gao Y.C."/>
            <person name="Liu J.Z."/>
            <person name="Shao H.Z."/>
            <person name="Wang X."/>
            <person name="Wang C.C."/>
            <person name="Yang T.C."/>
            <person name="Huo Q.B."/>
            <person name="Li W."/>
            <person name="Chen H.Y."/>
            <person name="Chen S.E."/>
            <person name="Zhou L.G."/>
            <person name="Ni X.B."/>
            <person name="Tian J.H."/>
            <person name="Sheng Y."/>
            <person name="Liu T."/>
            <person name="Pan Y.S."/>
            <person name="Xia L.Y."/>
            <person name="Li J."/>
            <person name="Zhao F."/>
            <person name="Cao W.C."/>
        </authorList>
    </citation>
    <scope>NUCLEOTIDE SEQUENCE</scope>
    <source>
        <strain evidence="2">Rsan-2018</strain>
    </source>
</reference>
<dbReference type="Proteomes" id="UP000821837">
    <property type="component" value="Chromosome 10"/>
</dbReference>
<proteinExistence type="predicted"/>
<feature type="domain" description="Ig-like" evidence="1">
    <location>
        <begin position="15"/>
        <end position="121"/>
    </location>
</feature>
<comment type="caution">
    <text evidence="2">The sequence shown here is derived from an EMBL/GenBank/DDBJ whole genome shotgun (WGS) entry which is preliminary data.</text>
</comment>
<dbReference type="InterPro" id="IPR036179">
    <property type="entry name" value="Ig-like_dom_sf"/>
</dbReference>
<name>A0A9D4QFE6_RHISA</name>
<evidence type="ECO:0000313" key="2">
    <source>
        <dbReference type="EMBL" id="KAH7976882.1"/>
    </source>
</evidence>
<keyword evidence="3" id="KW-1185">Reference proteome</keyword>
<dbReference type="AlphaFoldDB" id="A0A9D4QFE6"/>
<sequence>MIHSLNSVKCVIGRPIATYDAHVARTLCLQTGDGDAEKIYVRVGGNVTLRCPDLPPQPGQQPPRHLTWWKEDRRLIEATRERVTVAPEAGARVALVPGHSALLFRSVVAEDSGEYQCVVNNRQGRRGIVRLYVQGMNGRLT</sequence>
<dbReference type="SMART" id="SM00409">
    <property type="entry name" value="IG"/>
    <property type="match status" value="1"/>
</dbReference>
<dbReference type="Gene3D" id="2.60.40.10">
    <property type="entry name" value="Immunoglobulins"/>
    <property type="match status" value="1"/>
</dbReference>
<dbReference type="SUPFAM" id="SSF48726">
    <property type="entry name" value="Immunoglobulin"/>
    <property type="match status" value="1"/>
</dbReference>
<dbReference type="InterPro" id="IPR007110">
    <property type="entry name" value="Ig-like_dom"/>
</dbReference>
<dbReference type="PROSITE" id="PS50835">
    <property type="entry name" value="IG_LIKE"/>
    <property type="match status" value="1"/>
</dbReference>
<dbReference type="VEuPathDB" id="VectorBase:RSAN_047604"/>
<dbReference type="EMBL" id="JABSTV010001246">
    <property type="protein sequence ID" value="KAH7976882.1"/>
    <property type="molecule type" value="Genomic_DNA"/>
</dbReference>
<dbReference type="InterPro" id="IPR013151">
    <property type="entry name" value="Immunoglobulin_dom"/>
</dbReference>
<dbReference type="InterPro" id="IPR003599">
    <property type="entry name" value="Ig_sub"/>
</dbReference>
<dbReference type="Pfam" id="PF00047">
    <property type="entry name" value="ig"/>
    <property type="match status" value="1"/>
</dbReference>
<dbReference type="SMART" id="SM00408">
    <property type="entry name" value="IGc2"/>
    <property type="match status" value="1"/>
</dbReference>
<reference evidence="2" key="2">
    <citation type="submission" date="2021-09" db="EMBL/GenBank/DDBJ databases">
        <authorList>
            <person name="Jia N."/>
            <person name="Wang J."/>
            <person name="Shi W."/>
            <person name="Du L."/>
            <person name="Sun Y."/>
            <person name="Zhan W."/>
            <person name="Jiang J."/>
            <person name="Wang Q."/>
            <person name="Zhang B."/>
            <person name="Ji P."/>
            <person name="Sakyi L.B."/>
            <person name="Cui X."/>
            <person name="Yuan T."/>
            <person name="Jiang B."/>
            <person name="Yang W."/>
            <person name="Lam T.T.-Y."/>
            <person name="Chang Q."/>
            <person name="Ding S."/>
            <person name="Wang X."/>
            <person name="Zhu J."/>
            <person name="Ruan X."/>
            <person name="Zhao L."/>
            <person name="Wei J."/>
            <person name="Que T."/>
            <person name="Du C."/>
            <person name="Cheng J."/>
            <person name="Dai P."/>
            <person name="Han X."/>
            <person name="Huang E."/>
            <person name="Gao Y."/>
            <person name="Liu J."/>
            <person name="Shao H."/>
            <person name="Ye R."/>
            <person name="Li L."/>
            <person name="Wei W."/>
            <person name="Wang X."/>
            <person name="Wang C."/>
            <person name="Huo Q."/>
            <person name="Li W."/>
            <person name="Guo W."/>
            <person name="Chen H."/>
            <person name="Chen S."/>
            <person name="Zhou L."/>
            <person name="Zhou L."/>
            <person name="Ni X."/>
            <person name="Tian J."/>
            <person name="Zhou Y."/>
            <person name="Sheng Y."/>
            <person name="Liu T."/>
            <person name="Pan Y."/>
            <person name="Xia L."/>
            <person name="Li J."/>
            <person name="Zhao F."/>
            <person name="Cao W."/>
        </authorList>
    </citation>
    <scope>NUCLEOTIDE SEQUENCE</scope>
    <source>
        <strain evidence="2">Rsan-2018</strain>
        <tissue evidence="2">Larvae</tissue>
    </source>
</reference>
<organism evidence="2 3">
    <name type="scientific">Rhipicephalus sanguineus</name>
    <name type="common">Brown dog tick</name>
    <name type="synonym">Ixodes sanguineus</name>
    <dbReference type="NCBI Taxonomy" id="34632"/>
    <lineage>
        <taxon>Eukaryota</taxon>
        <taxon>Metazoa</taxon>
        <taxon>Ecdysozoa</taxon>
        <taxon>Arthropoda</taxon>
        <taxon>Chelicerata</taxon>
        <taxon>Arachnida</taxon>
        <taxon>Acari</taxon>
        <taxon>Parasitiformes</taxon>
        <taxon>Ixodida</taxon>
        <taxon>Ixodoidea</taxon>
        <taxon>Ixodidae</taxon>
        <taxon>Rhipicephalinae</taxon>
        <taxon>Rhipicephalus</taxon>
        <taxon>Rhipicephalus</taxon>
    </lineage>
</organism>
<protein>
    <recommendedName>
        <fullName evidence="1">Ig-like domain-containing protein</fullName>
    </recommendedName>
</protein>
<dbReference type="InterPro" id="IPR013783">
    <property type="entry name" value="Ig-like_fold"/>
</dbReference>
<dbReference type="CDD" id="cd00096">
    <property type="entry name" value="Ig"/>
    <property type="match status" value="1"/>
</dbReference>